<dbReference type="Proteomes" id="UP000266861">
    <property type="component" value="Unassembled WGS sequence"/>
</dbReference>
<comment type="caution">
    <text evidence="3">The sequence shown here is derived from an EMBL/GenBank/DDBJ whole genome shotgun (WGS) entry which is preliminary data.</text>
</comment>
<evidence type="ECO:0000313" key="4">
    <source>
        <dbReference type="Proteomes" id="UP000266861"/>
    </source>
</evidence>
<dbReference type="EMBL" id="PQFF01000135">
    <property type="protein sequence ID" value="RHZ79558.1"/>
    <property type="molecule type" value="Genomic_DNA"/>
</dbReference>
<dbReference type="SUPFAM" id="SSF57701">
    <property type="entry name" value="Zn2/Cys6 DNA-binding domain"/>
    <property type="match status" value="1"/>
</dbReference>
<feature type="domain" description="Zn(2)-C6 fungal-type" evidence="2">
    <location>
        <begin position="7"/>
        <end position="39"/>
    </location>
</feature>
<dbReference type="GO" id="GO:0008270">
    <property type="term" value="F:zinc ion binding"/>
    <property type="evidence" value="ECO:0007669"/>
    <property type="project" value="InterPro"/>
</dbReference>
<organism evidence="3 4">
    <name type="scientific">Diversispora epigaea</name>
    <dbReference type="NCBI Taxonomy" id="1348612"/>
    <lineage>
        <taxon>Eukaryota</taxon>
        <taxon>Fungi</taxon>
        <taxon>Fungi incertae sedis</taxon>
        <taxon>Mucoromycota</taxon>
        <taxon>Glomeromycotina</taxon>
        <taxon>Glomeromycetes</taxon>
        <taxon>Diversisporales</taxon>
        <taxon>Diversisporaceae</taxon>
        <taxon>Diversispora</taxon>
    </lineage>
</organism>
<accession>A0A397IYU3</accession>
<name>A0A397IYU3_9GLOM</name>
<dbReference type="InterPro" id="IPR001138">
    <property type="entry name" value="Zn2Cys6_DnaBD"/>
</dbReference>
<gene>
    <name evidence="3" type="ORF">Glove_144g134</name>
</gene>
<dbReference type="Gene3D" id="4.10.240.10">
    <property type="entry name" value="Zn(2)-C6 fungal-type DNA-binding domain"/>
    <property type="match status" value="1"/>
</dbReference>
<sequence>MTKTEHACSSCQTRKRKCETSGIGKTCVRCKDKNIQCEYSRHKRRGRKPKIESSILTMNETLQTNETNVYPQMENSSTIESQESTCETSGIGKTCVRCKDKNIQCEYSRHKRRGRKPKIESSILTMNETLQTNETNVYPQMENSSTIESQESTVPHSNNLSQKDLEELFPGI</sequence>
<reference evidence="3 4" key="1">
    <citation type="submission" date="2018-08" db="EMBL/GenBank/DDBJ databases">
        <title>Genome and evolution of the arbuscular mycorrhizal fungus Diversispora epigaea (formerly Glomus versiforme) and its bacterial endosymbionts.</title>
        <authorList>
            <person name="Sun X."/>
            <person name="Fei Z."/>
            <person name="Harrison M."/>
        </authorList>
    </citation>
    <scope>NUCLEOTIDE SEQUENCE [LARGE SCALE GENOMIC DNA]</scope>
    <source>
        <strain evidence="3 4">IT104</strain>
    </source>
</reference>
<dbReference type="AlphaFoldDB" id="A0A397IYU3"/>
<proteinExistence type="predicted"/>
<dbReference type="OrthoDB" id="9986881at2759"/>
<dbReference type="GO" id="GO:0000981">
    <property type="term" value="F:DNA-binding transcription factor activity, RNA polymerase II-specific"/>
    <property type="evidence" value="ECO:0007669"/>
    <property type="project" value="InterPro"/>
</dbReference>
<feature type="region of interest" description="Disordered" evidence="1">
    <location>
        <begin position="142"/>
        <end position="164"/>
    </location>
</feature>
<keyword evidence="4" id="KW-1185">Reference proteome</keyword>
<dbReference type="InterPro" id="IPR036864">
    <property type="entry name" value="Zn2-C6_fun-type_DNA-bd_sf"/>
</dbReference>
<dbReference type="PROSITE" id="PS50048">
    <property type="entry name" value="ZN2_CY6_FUNGAL_2"/>
    <property type="match status" value="1"/>
</dbReference>
<protein>
    <recommendedName>
        <fullName evidence="2">Zn(2)-C6 fungal-type domain-containing protein</fullName>
    </recommendedName>
</protein>
<dbReference type="Pfam" id="PF00172">
    <property type="entry name" value="Zn_clus"/>
    <property type="match status" value="1"/>
</dbReference>
<evidence type="ECO:0000259" key="2">
    <source>
        <dbReference type="PROSITE" id="PS50048"/>
    </source>
</evidence>
<feature type="compositionally biased region" description="Polar residues" evidence="1">
    <location>
        <begin position="142"/>
        <end position="162"/>
    </location>
</feature>
<dbReference type="CDD" id="cd00067">
    <property type="entry name" value="GAL4"/>
    <property type="match status" value="1"/>
</dbReference>
<evidence type="ECO:0000256" key="1">
    <source>
        <dbReference type="SAM" id="MobiDB-lite"/>
    </source>
</evidence>
<evidence type="ECO:0000313" key="3">
    <source>
        <dbReference type="EMBL" id="RHZ79558.1"/>
    </source>
</evidence>